<dbReference type="Proteomes" id="UP001346149">
    <property type="component" value="Unassembled WGS sequence"/>
</dbReference>
<gene>
    <name evidence="1" type="ORF">SAY86_021528</name>
</gene>
<organism evidence="1 2">
    <name type="scientific">Trapa natans</name>
    <name type="common">Water chestnut</name>
    <dbReference type="NCBI Taxonomy" id="22666"/>
    <lineage>
        <taxon>Eukaryota</taxon>
        <taxon>Viridiplantae</taxon>
        <taxon>Streptophyta</taxon>
        <taxon>Embryophyta</taxon>
        <taxon>Tracheophyta</taxon>
        <taxon>Spermatophyta</taxon>
        <taxon>Magnoliopsida</taxon>
        <taxon>eudicotyledons</taxon>
        <taxon>Gunneridae</taxon>
        <taxon>Pentapetalae</taxon>
        <taxon>rosids</taxon>
        <taxon>malvids</taxon>
        <taxon>Myrtales</taxon>
        <taxon>Lythraceae</taxon>
        <taxon>Trapa</taxon>
    </lineage>
</organism>
<sequence>MQARVLISKLIEEKILAIQQSNRLRQELIRSDVATMKVTCSHLLYSLFFTETLNHAFQFLQPFIIFHARYMASCPYLKSWYFLRRLDYILSRNYLVDKATTVVVAVPHLCLLSSWGCLA</sequence>
<accession>A0AAN7MCB4</accession>
<proteinExistence type="predicted"/>
<protein>
    <submittedName>
        <fullName evidence="1">Uncharacterized protein</fullName>
    </submittedName>
</protein>
<reference evidence="1 2" key="1">
    <citation type="journal article" date="2023" name="Hortic Res">
        <title>Pangenome of water caltrop reveals structural variations and asymmetric subgenome divergence after allopolyploidization.</title>
        <authorList>
            <person name="Zhang X."/>
            <person name="Chen Y."/>
            <person name="Wang L."/>
            <person name="Yuan Y."/>
            <person name="Fang M."/>
            <person name="Shi L."/>
            <person name="Lu R."/>
            <person name="Comes H.P."/>
            <person name="Ma Y."/>
            <person name="Chen Y."/>
            <person name="Huang G."/>
            <person name="Zhou Y."/>
            <person name="Zheng Z."/>
            <person name="Qiu Y."/>
        </authorList>
    </citation>
    <scope>NUCLEOTIDE SEQUENCE [LARGE SCALE GENOMIC DNA]</scope>
    <source>
        <strain evidence="1">F231</strain>
    </source>
</reference>
<keyword evidence="2" id="KW-1185">Reference proteome</keyword>
<dbReference type="EMBL" id="JAXQNO010000003">
    <property type="protein sequence ID" value="KAK4801041.1"/>
    <property type="molecule type" value="Genomic_DNA"/>
</dbReference>
<evidence type="ECO:0000313" key="1">
    <source>
        <dbReference type="EMBL" id="KAK4801041.1"/>
    </source>
</evidence>
<evidence type="ECO:0000313" key="2">
    <source>
        <dbReference type="Proteomes" id="UP001346149"/>
    </source>
</evidence>
<comment type="caution">
    <text evidence="1">The sequence shown here is derived from an EMBL/GenBank/DDBJ whole genome shotgun (WGS) entry which is preliminary data.</text>
</comment>
<dbReference type="AlphaFoldDB" id="A0AAN7MCB4"/>
<name>A0AAN7MCB4_TRANT</name>